<dbReference type="PANTHER" id="PTHR43280:SF32">
    <property type="entry name" value="TRANSCRIPTIONAL REGULATORY PROTEIN"/>
    <property type="match status" value="1"/>
</dbReference>
<dbReference type="AlphaFoldDB" id="A0A0H2X4M9"/>
<dbReference type="Pfam" id="PF02311">
    <property type="entry name" value="AraC_binding"/>
    <property type="match status" value="1"/>
</dbReference>
<dbReference type="CDD" id="cd06999">
    <property type="entry name" value="cupin_HpaA-like_N"/>
    <property type="match status" value="1"/>
</dbReference>
<dbReference type="InterPro" id="IPR018060">
    <property type="entry name" value="HTH_AraC"/>
</dbReference>
<dbReference type="InterPro" id="IPR047264">
    <property type="entry name" value="Cupin_HpaA-like_N"/>
</dbReference>
<evidence type="ECO:0000256" key="4">
    <source>
        <dbReference type="ARBA" id="ARBA00023163"/>
    </source>
</evidence>
<protein>
    <submittedName>
        <fullName evidence="6">PobR regulator</fullName>
    </submittedName>
</protein>
<dbReference type="InterPro" id="IPR020449">
    <property type="entry name" value="Tscrpt_reg_AraC-type_HTH"/>
</dbReference>
<dbReference type="PROSITE" id="PS01124">
    <property type="entry name" value="HTH_ARAC_FAMILY_2"/>
    <property type="match status" value="1"/>
</dbReference>
<proteinExistence type="predicted"/>
<dbReference type="InterPro" id="IPR003313">
    <property type="entry name" value="AraC-bd"/>
</dbReference>
<dbReference type="InterPro" id="IPR014710">
    <property type="entry name" value="RmlC-like_jellyroll"/>
</dbReference>
<dbReference type="SUPFAM" id="SSF51215">
    <property type="entry name" value="Regulatory protein AraC"/>
    <property type="match status" value="1"/>
</dbReference>
<dbReference type="Gene3D" id="2.60.120.10">
    <property type="entry name" value="Jelly Rolls"/>
    <property type="match status" value="1"/>
</dbReference>
<keyword evidence="3" id="KW-0010">Activator</keyword>
<dbReference type="GO" id="GO:0043565">
    <property type="term" value="F:sequence-specific DNA binding"/>
    <property type="evidence" value="ECO:0007669"/>
    <property type="project" value="InterPro"/>
</dbReference>
<evidence type="ECO:0000256" key="2">
    <source>
        <dbReference type="ARBA" id="ARBA00023125"/>
    </source>
</evidence>
<dbReference type="EMBL" id="CP000050">
    <property type="protein sequence ID" value="AAY47452.1"/>
    <property type="molecule type" value="Genomic_DNA"/>
</dbReference>
<evidence type="ECO:0000256" key="3">
    <source>
        <dbReference type="ARBA" id="ARBA00023159"/>
    </source>
</evidence>
<dbReference type="SMART" id="SM00342">
    <property type="entry name" value="HTH_ARAC"/>
    <property type="match status" value="1"/>
</dbReference>
<dbReference type="KEGG" id="xcb:XC_0367"/>
<keyword evidence="2" id="KW-0238">DNA-binding</keyword>
<organism evidence="6 7">
    <name type="scientific">Xanthomonas campestris pv. campestris (strain 8004)</name>
    <dbReference type="NCBI Taxonomy" id="314565"/>
    <lineage>
        <taxon>Bacteria</taxon>
        <taxon>Pseudomonadati</taxon>
        <taxon>Pseudomonadota</taxon>
        <taxon>Gammaproteobacteria</taxon>
        <taxon>Lysobacterales</taxon>
        <taxon>Lysobacteraceae</taxon>
        <taxon>Xanthomonas</taxon>
    </lineage>
</organism>
<dbReference type="SUPFAM" id="SSF46689">
    <property type="entry name" value="Homeodomain-like"/>
    <property type="match status" value="1"/>
</dbReference>
<dbReference type="InterPro" id="IPR009057">
    <property type="entry name" value="Homeodomain-like_sf"/>
</dbReference>
<dbReference type="Pfam" id="PF12833">
    <property type="entry name" value="HTH_18"/>
    <property type="match status" value="1"/>
</dbReference>
<dbReference type="PANTHER" id="PTHR43280">
    <property type="entry name" value="ARAC-FAMILY TRANSCRIPTIONAL REGULATOR"/>
    <property type="match status" value="1"/>
</dbReference>
<sequence length="298" mass="32622">MPTRARNVSAAVAVPAFGLYGEHGVAVPDLLHWESIGARSRLHDWRIAPHRHDELAQLLYVQRGPATVHLDGRTQRIGGATVIWLPPMCVHGFNFDPRVRGHIATLCMPLVHATVQGAPALRQALASPQLLAAGRSRQLLDLVFASLADDHARQRIGREAAMQAAAAQLLVWCARTALEKAHDHAITAAHADPGLRHLRSFQALIDVHYRAHWSIARYAAQVGLTPGHLNAVCQRLANASALQLLQRRLMLEAGRSLRYTSMSVQQVAADLGFFDAAYFSRFFARHAGCSPSHFRAAG</sequence>
<dbReference type="RefSeq" id="WP_011035609.1">
    <property type="nucleotide sequence ID" value="NC_007086.1"/>
</dbReference>
<evidence type="ECO:0000313" key="7">
    <source>
        <dbReference type="Proteomes" id="UP000000420"/>
    </source>
</evidence>
<evidence type="ECO:0000313" key="6">
    <source>
        <dbReference type="EMBL" id="AAY47452.1"/>
    </source>
</evidence>
<evidence type="ECO:0000259" key="5">
    <source>
        <dbReference type="PROSITE" id="PS01124"/>
    </source>
</evidence>
<name>A0A0H2X4M9_XANC8</name>
<dbReference type="SMR" id="A0A0H2X4M9"/>
<dbReference type="Proteomes" id="UP000000420">
    <property type="component" value="Chromosome"/>
</dbReference>
<evidence type="ECO:0000256" key="1">
    <source>
        <dbReference type="ARBA" id="ARBA00023015"/>
    </source>
</evidence>
<reference evidence="6 7" key="1">
    <citation type="journal article" date="2005" name="Genome Res.">
        <title>Comparative and functional genomic analyses of the pathogenicity of phytopathogen Xanthomonas campestris pv. campestris.</title>
        <authorList>
            <person name="Qian W."/>
            <person name="Jia Y."/>
            <person name="Ren S.X."/>
            <person name="He Y.Q."/>
            <person name="Feng J.X."/>
            <person name="Lu L.F."/>
            <person name="Sun Q."/>
            <person name="Ying G."/>
            <person name="Tang D.J."/>
            <person name="Tang H."/>
            <person name="Wu W."/>
            <person name="Hao P."/>
            <person name="Wang L."/>
            <person name="Jiang B.L."/>
            <person name="Zeng S."/>
            <person name="Gu W.Y."/>
            <person name="Lu G."/>
            <person name="Rong L."/>
            <person name="Tian Y."/>
            <person name="Yao Z."/>
            <person name="Fu G."/>
            <person name="Chen B."/>
            <person name="Fang R."/>
            <person name="Qiang B."/>
            <person name="Chen Z."/>
            <person name="Zhao G.P."/>
            <person name="Tang J.L."/>
            <person name="He C."/>
        </authorList>
    </citation>
    <scope>NUCLEOTIDE SEQUENCE [LARGE SCALE GENOMIC DNA]</scope>
    <source>
        <strain evidence="6 7">8004</strain>
    </source>
</reference>
<keyword evidence="1" id="KW-0805">Transcription regulation</keyword>
<dbReference type="GO" id="GO:0003700">
    <property type="term" value="F:DNA-binding transcription factor activity"/>
    <property type="evidence" value="ECO:0007669"/>
    <property type="project" value="InterPro"/>
</dbReference>
<dbReference type="InterPro" id="IPR037923">
    <property type="entry name" value="HTH-like"/>
</dbReference>
<keyword evidence="4" id="KW-0804">Transcription</keyword>
<gene>
    <name evidence="6" type="ordered locus">XC_0367</name>
</gene>
<dbReference type="HOGENOM" id="CLU_000445_88_2_6"/>
<dbReference type="PRINTS" id="PR00032">
    <property type="entry name" value="HTHARAC"/>
</dbReference>
<dbReference type="Gene3D" id="1.10.10.60">
    <property type="entry name" value="Homeodomain-like"/>
    <property type="match status" value="1"/>
</dbReference>
<feature type="domain" description="HTH araC/xylS-type" evidence="5">
    <location>
        <begin position="199"/>
        <end position="297"/>
    </location>
</feature>
<accession>A0A0H2X4M9</accession>